<dbReference type="GO" id="GO:0016020">
    <property type="term" value="C:membrane"/>
    <property type="evidence" value="ECO:0007669"/>
    <property type="project" value="UniProtKB-SubCell"/>
</dbReference>
<feature type="transmembrane region" description="Helical" evidence="6">
    <location>
        <begin position="138"/>
        <end position="157"/>
    </location>
</feature>
<dbReference type="InterPro" id="IPR005178">
    <property type="entry name" value="Ostalpha/TMEM184C"/>
</dbReference>
<evidence type="ECO:0000256" key="1">
    <source>
        <dbReference type="ARBA" id="ARBA00004141"/>
    </source>
</evidence>
<dbReference type="EMBL" id="ML004430">
    <property type="protein sequence ID" value="RKP32606.1"/>
    <property type="molecule type" value="Genomic_DNA"/>
</dbReference>
<feature type="transmembrane region" description="Helical" evidence="6">
    <location>
        <begin position="249"/>
        <end position="270"/>
    </location>
</feature>
<sequence length="516" mass="58081">WVVSVSGWSALIASVIIAGLIVQHLRNYRKPFQQRLMIRIQLILPLFALSCYSVLISPSAIVVKFVVEPVREIYEAFVIYTFFSLLIEMLGGDKSIVIMTSGRPPVAHPGILGRCLPALDISDPPTFLAIKRGILQYVWLKPILCFGVLFGEVFGWYDVNDMGVGSWYLWFTVLYNCSVSLSLYCLAVFWKILWTDLKPFHPIGKFVCVKLIIFASYWQGVILAILNFAGVLPGAGRTSENGAANIGVFIQNALLCVELIGFAVGHWFAFSYRPFTISQIPNGRLKFYYAFRDTVGLKDLVVDFRLTFYGDYYKDYKQFDSVEAVIAHPSTNGRMSRLSQGLRYHNDGKQKHWLPQQQNMSPSQSQSLSHKGRGSIQSTSEINAIPDLDKMRHARYATSMNLNDASTKGIFNGTSGGSSPPFSPQLAEMSSRASHEEETEAIGDVVRSLNPDIDYDDENFDEDEHLYLLACAVVNNYKLDQAQVKKLINYPIVDELIGGHLYGYKVKKLRASRLQR</sequence>
<feature type="transmembrane region" description="Helical" evidence="6">
    <location>
        <begin position="169"/>
        <end position="194"/>
    </location>
</feature>
<organism evidence="7 8">
    <name type="scientific">Metschnikowia bicuspidata</name>
    <dbReference type="NCBI Taxonomy" id="27322"/>
    <lineage>
        <taxon>Eukaryota</taxon>
        <taxon>Fungi</taxon>
        <taxon>Dikarya</taxon>
        <taxon>Ascomycota</taxon>
        <taxon>Saccharomycotina</taxon>
        <taxon>Pichiomycetes</taxon>
        <taxon>Metschnikowiaceae</taxon>
        <taxon>Metschnikowia</taxon>
    </lineage>
</organism>
<name>A0A4P9ZHG6_9ASCO</name>
<dbReference type="Pfam" id="PF03619">
    <property type="entry name" value="Solute_trans_a"/>
    <property type="match status" value="1"/>
</dbReference>
<gene>
    <name evidence="7" type="ORF">METBISCDRAFT_5227</name>
</gene>
<dbReference type="SMART" id="SM01417">
    <property type="entry name" value="Solute_trans_a"/>
    <property type="match status" value="1"/>
</dbReference>
<dbReference type="OrthoDB" id="5348404at2759"/>
<feature type="region of interest" description="Disordered" evidence="5">
    <location>
        <begin position="355"/>
        <end position="380"/>
    </location>
</feature>
<keyword evidence="2 6" id="KW-0812">Transmembrane</keyword>
<feature type="transmembrane region" description="Helical" evidence="6">
    <location>
        <begin position="6"/>
        <end position="22"/>
    </location>
</feature>
<feature type="non-terminal residue" evidence="7">
    <location>
        <position position="1"/>
    </location>
</feature>
<dbReference type="PANTHER" id="PTHR23423">
    <property type="entry name" value="ORGANIC SOLUTE TRANSPORTER-RELATED"/>
    <property type="match status" value="1"/>
</dbReference>
<protein>
    <submittedName>
        <fullName evidence="7">DUF300-domain-containing protein</fullName>
    </submittedName>
</protein>
<feature type="non-terminal residue" evidence="7">
    <location>
        <position position="516"/>
    </location>
</feature>
<accession>A0A4P9ZHG6</accession>
<feature type="transmembrane region" description="Helical" evidence="6">
    <location>
        <begin position="73"/>
        <end position="91"/>
    </location>
</feature>
<comment type="subcellular location">
    <subcellularLocation>
        <location evidence="1">Membrane</location>
        <topology evidence="1">Multi-pass membrane protein</topology>
    </subcellularLocation>
</comment>
<evidence type="ECO:0000256" key="4">
    <source>
        <dbReference type="ARBA" id="ARBA00023136"/>
    </source>
</evidence>
<keyword evidence="3 6" id="KW-1133">Transmembrane helix</keyword>
<feature type="transmembrane region" description="Helical" evidence="6">
    <location>
        <begin position="42"/>
        <end position="67"/>
    </location>
</feature>
<evidence type="ECO:0000313" key="8">
    <source>
        <dbReference type="Proteomes" id="UP000268321"/>
    </source>
</evidence>
<keyword evidence="4 6" id="KW-0472">Membrane</keyword>
<feature type="compositionally biased region" description="Low complexity" evidence="5">
    <location>
        <begin position="355"/>
        <end position="369"/>
    </location>
</feature>
<dbReference type="AlphaFoldDB" id="A0A4P9ZHG6"/>
<evidence type="ECO:0000256" key="2">
    <source>
        <dbReference type="ARBA" id="ARBA00022692"/>
    </source>
</evidence>
<feature type="transmembrane region" description="Helical" evidence="6">
    <location>
        <begin position="206"/>
        <end position="229"/>
    </location>
</feature>
<reference evidence="8" key="1">
    <citation type="journal article" date="2018" name="Nat. Microbiol.">
        <title>Leveraging single-cell genomics to expand the fungal tree of life.</title>
        <authorList>
            <person name="Ahrendt S.R."/>
            <person name="Quandt C.A."/>
            <person name="Ciobanu D."/>
            <person name="Clum A."/>
            <person name="Salamov A."/>
            <person name="Andreopoulos B."/>
            <person name="Cheng J.F."/>
            <person name="Woyke T."/>
            <person name="Pelin A."/>
            <person name="Henrissat B."/>
            <person name="Reynolds N.K."/>
            <person name="Benny G.L."/>
            <person name="Smith M.E."/>
            <person name="James T.Y."/>
            <person name="Grigoriev I.V."/>
        </authorList>
    </citation>
    <scope>NUCLEOTIDE SEQUENCE [LARGE SCALE GENOMIC DNA]</scope>
    <source>
        <strain evidence="8">Baker2002</strain>
    </source>
</reference>
<evidence type="ECO:0000313" key="7">
    <source>
        <dbReference type="EMBL" id="RKP32606.1"/>
    </source>
</evidence>
<evidence type="ECO:0000256" key="5">
    <source>
        <dbReference type="SAM" id="MobiDB-lite"/>
    </source>
</evidence>
<proteinExistence type="predicted"/>
<evidence type="ECO:0000256" key="3">
    <source>
        <dbReference type="ARBA" id="ARBA00022989"/>
    </source>
</evidence>
<keyword evidence="8" id="KW-1185">Reference proteome</keyword>
<evidence type="ECO:0000256" key="6">
    <source>
        <dbReference type="SAM" id="Phobius"/>
    </source>
</evidence>
<dbReference type="Proteomes" id="UP000268321">
    <property type="component" value="Unassembled WGS sequence"/>
</dbReference>